<dbReference type="Pfam" id="PF24605">
    <property type="entry name" value="CEMIP_X"/>
    <property type="match status" value="1"/>
</dbReference>
<dbReference type="SMART" id="SM00209">
    <property type="entry name" value="TSP1"/>
    <property type="match status" value="2"/>
</dbReference>
<dbReference type="InterPro" id="IPR027417">
    <property type="entry name" value="P-loop_NTPase"/>
</dbReference>
<sequence>MNIVEHFVKTSAADQVFELLKNKGAAFIKGPNGVGKSQIAFWYANHFYKENKKSVIWRINSKSLESTHLSLATLLSTLNNYEDHLISQKVLSQCVTNMFDIVLSTLESEQWQRHQHLIVMDDIFNPKDDIMYEMLQRFINLKNVNLLATSNVSYPTDLASSYEVQISGMTPDEAISLLTSASEDEDCLKKLVKNLNYLPLAISLASSYIKTTKISIGDYLRNISAFQMQAQQEDKKGQNLQASYDMTLQNVENNLSSHCKRVLSLIPYLSHTSISVDVLKTFLPEEVIERELEITNLMSALQNYSLASARRSGNIRLLEMHGLSVWVLKNKKSSEQEKEDLLWLLKHYCREMAIDVRLVKNGNRNMEFLDHACLLMNKYLKMLNNSSDEVLVYEAYLALCIGSTFRIYGRTEITAEDFFERGRKIIAKLGKIEPSIYSVSSTANRSSGSSFVMKEETGDMENFLKGDEIIRNRACQIFSALHDVHTCVTEEMLEHLVMKKYRNDNEMSIILCNTSHIDENMGRWIPDVWKSDLIKRGLIMPLHELRATFLIELLTILLYNSNGNKWWITESEAVHAFVEGRHMSVDSKCFAEFQLTYNMACILNSFYEDRYPSFRPVFATVIKRSGVLYYVRNDTLNHTVSEMKNVITFLEGMLESSPVINILIGVINMLSGLDVDHTCHVLELLRECYIKLSNIDENNQNYYITQALAKTSLLESYIEDLEPWNLLPKVHLAIADMCVRIKTPSMARKAKKHFRLAIQDNANDEITRYTLKSYKCFIEFCISQGDGNDLEEAESLCKIMIENFKIPRRILTSSKSKTRALESTGHKNKNDRPFIQYKSKLQIECDAVPEQIAPPDYKEKIKYQHSETRFGVLLKKDDSSKEDVEISFKHFIHLVTETIERNVLSEQTITRLNLSLDNNGSTPSPQIIEKSVFMGETDNIGKKTEVWDNSIRRLLDYPRSLVMPWDPVWFDKFTPTENYTMGAISFKKHNKFTSSPVSAVSNLKFGYSDPSGGNRVYDGDETVHRFNNLDGDKMATIRDEDGSVTNLATIQQIVKPGLFYTTPSCIYRKNWNMAMCPYKYAKLNIKIDASSPEHGQTESIMVRDDQPDSPETLTGVFSNEFLTILGGTHSYTLHWSNGIPRKFAIYTKGVELNQYVRVGMCMPSDATFNLFTRTPLRRLKLVDWTEVQSIEELDSDTLGDRYFWDKSIGMLFLKFISYESRTDTTTSNCEGNCPYVQVDVLSGDRSNGDCRQAAYNNPGNYRKTSNGQMSTDTRTLAATDPTPPKGWGAGSQLPFTSRIPVNGGWSSWSAFKECSVTCGGGKQSQYRSCNNPATANGGTDCVGDGVNSVSCNEHPCPVNGKFSDWGQWSSCIVNSGCQGYRERERSCNTPAPQHGGIHCTGSVEEQEACNNCT</sequence>
<organism evidence="3 4">
    <name type="scientific">Mytilus edulis</name>
    <name type="common">Blue mussel</name>
    <dbReference type="NCBI Taxonomy" id="6550"/>
    <lineage>
        <taxon>Eukaryota</taxon>
        <taxon>Metazoa</taxon>
        <taxon>Spiralia</taxon>
        <taxon>Lophotrochozoa</taxon>
        <taxon>Mollusca</taxon>
        <taxon>Bivalvia</taxon>
        <taxon>Autobranchia</taxon>
        <taxon>Pteriomorphia</taxon>
        <taxon>Mytilida</taxon>
        <taxon>Mytiloidea</taxon>
        <taxon>Mytilidae</taxon>
        <taxon>Mytilinae</taxon>
        <taxon>Mytilus</taxon>
    </lineage>
</organism>
<proteinExistence type="predicted"/>
<protein>
    <recommendedName>
        <fullName evidence="2">CEMIP domain-containing protein</fullName>
    </recommendedName>
</protein>
<dbReference type="PROSITE" id="PS50092">
    <property type="entry name" value="TSP1"/>
    <property type="match status" value="2"/>
</dbReference>
<comment type="caution">
    <text evidence="3">The sequence shown here is derived from an EMBL/GenBank/DDBJ whole genome shotgun (WGS) entry which is preliminary data.</text>
</comment>
<reference evidence="3" key="1">
    <citation type="submission" date="2021-03" db="EMBL/GenBank/DDBJ databases">
        <authorList>
            <person name="Bekaert M."/>
        </authorList>
    </citation>
    <scope>NUCLEOTIDE SEQUENCE</scope>
</reference>
<dbReference type="InterPro" id="IPR055400">
    <property type="entry name" value="CEMIP_X"/>
</dbReference>
<evidence type="ECO:0000256" key="1">
    <source>
        <dbReference type="ARBA" id="ARBA00023157"/>
    </source>
</evidence>
<dbReference type="OrthoDB" id="6076681at2759"/>
<name>A0A8S3UV00_MYTED</name>
<dbReference type="SUPFAM" id="SSF82895">
    <property type="entry name" value="TSP-1 type 1 repeat"/>
    <property type="match status" value="2"/>
</dbReference>
<dbReference type="FunFam" id="2.20.100.10:FF:000001">
    <property type="entry name" value="semaphorin-5A isoform X1"/>
    <property type="match status" value="1"/>
</dbReference>
<dbReference type="InterPro" id="IPR036383">
    <property type="entry name" value="TSP1_rpt_sf"/>
</dbReference>
<dbReference type="PANTHER" id="PTHR15535">
    <property type="entry name" value="TRANSMEMBRANE PROTEIN 2-RELATED"/>
    <property type="match status" value="1"/>
</dbReference>
<gene>
    <name evidence="3" type="ORF">MEDL_58532</name>
</gene>
<evidence type="ECO:0000259" key="2">
    <source>
        <dbReference type="Pfam" id="PF24605"/>
    </source>
</evidence>
<dbReference type="Gene3D" id="2.20.100.10">
    <property type="entry name" value="Thrombospondin type-1 (TSP1) repeat"/>
    <property type="match status" value="2"/>
</dbReference>
<dbReference type="EMBL" id="CAJPWZ010002873">
    <property type="protein sequence ID" value="CAG2246561.1"/>
    <property type="molecule type" value="Genomic_DNA"/>
</dbReference>
<keyword evidence="4" id="KW-1185">Reference proteome</keyword>
<accession>A0A8S3UV00</accession>
<dbReference type="InterPro" id="IPR000884">
    <property type="entry name" value="TSP1_rpt"/>
</dbReference>
<feature type="domain" description="CEMIP" evidence="2">
    <location>
        <begin position="1096"/>
        <end position="1255"/>
    </location>
</feature>
<dbReference type="Gene3D" id="3.40.50.300">
    <property type="entry name" value="P-loop containing nucleotide triphosphate hydrolases"/>
    <property type="match status" value="1"/>
</dbReference>
<dbReference type="Pfam" id="PF00090">
    <property type="entry name" value="TSP_1"/>
    <property type="match status" value="2"/>
</dbReference>
<evidence type="ECO:0000313" key="4">
    <source>
        <dbReference type="Proteomes" id="UP000683360"/>
    </source>
</evidence>
<evidence type="ECO:0000313" key="3">
    <source>
        <dbReference type="EMBL" id="CAG2246561.1"/>
    </source>
</evidence>
<dbReference type="SUPFAM" id="SSF52540">
    <property type="entry name" value="P-loop containing nucleoside triphosphate hydrolases"/>
    <property type="match status" value="1"/>
</dbReference>
<dbReference type="Proteomes" id="UP000683360">
    <property type="component" value="Unassembled WGS sequence"/>
</dbReference>
<keyword evidence="1" id="KW-1015">Disulfide bond</keyword>
<dbReference type="InterPro" id="IPR052252">
    <property type="entry name" value="CEMIP/CEMIP2"/>
</dbReference>